<reference evidence="1 2" key="2">
    <citation type="journal article" date="2022" name="Mol. Ecol. Resour.">
        <title>The genomes of chicory, endive, great burdock and yacon provide insights into Asteraceae paleo-polyploidization history and plant inulin production.</title>
        <authorList>
            <person name="Fan W."/>
            <person name="Wang S."/>
            <person name="Wang H."/>
            <person name="Wang A."/>
            <person name="Jiang F."/>
            <person name="Liu H."/>
            <person name="Zhao H."/>
            <person name="Xu D."/>
            <person name="Zhang Y."/>
        </authorList>
    </citation>
    <scope>NUCLEOTIDE SEQUENCE [LARGE SCALE GENOMIC DNA]</scope>
    <source>
        <strain evidence="2">cv. Punajuju</strain>
        <tissue evidence="1">Leaves</tissue>
    </source>
</reference>
<dbReference type="EMBL" id="CM042009">
    <property type="protein sequence ID" value="KAI3789346.1"/>
    <property type="molecule type" value="Genomic_DNA"/>
</dbReference>
<sequence length="352" mass="40140">MPKGKKWCDLCKIFIINQPSKVKIHELTRRHKDHVTKRQSNMRELSKVREKKVAKDKGKKKASGSSQNDISTFQKASNSNATSLGAQISSEGLGDGYTMFGDWERDVSLGYYYNRSNGCYFDPNSGFYYTDALGKWVTLKEALAATSKPIQKKPNLATSSSTSKSQTKSKTPLQNGQHHKNNVTKKRRQDKAAKEKEKMETALVLTQIKEKESRSDILIIQKERDGNETSLSSEEMVDLSTMFGDWEREMSSGYYYNRSNGCYFDPNSGLYYPRDSGKWVTLKEALSSTSKTKSPTKKSAKKPSSLYINKRKQPNSKPKVVSKKEAREAARKRVEDMEKPPIIFTYSRKRKR</sequence>
<name>A0ACB9H201_CICIN</name>
<keyword evidence="2" id="KW-1185">Reference proteome</keyword>
<dbReference type="Proteomes" id="UP001055811">
    <property type="component" value="Linkage Group LG01"/>
</dbReference>
<protein>
    <submittedName>
        <fullName evidence="1">Uncharacterized protein</fullName>
    </submittedName>
</protein>
<reference evidence="2" key="1">
    <citation type="journal article" date="2022" name="Mol. Ecol. Resour.">
        <title>The genomes of chicory, endive, great burdock and yacon provide insights into Asteraceae palaeo-polyploidization history and plant inulin production.</title>
        <authorList>
            <person name="Fan W."/>
            <person name="Wang S."/>
            <person name="Wang H."/>
            <person name="Wang A."/>
            <person name="Jiang F."/>
            <person name="Liu H."/>
            <person name="Zhao H."/>
            <person name="Xu D."/>
            <person name="Zhang Y."/>
        </authorList>
    </citation>
    <scope>NUCLEOTIDE SEQUENCE [LARGE SCALE GENOMIC DNA]</scope>
    <source>
        <strain evidence="2">cv. Punajuju</strain>
    </source>
</reference>
<proteinExistence type="predicted"/>
<evidence type="ECO:0000313" key="1">
    <source>
        <dbReference type="EMBL" id="KAI3789346.1"/>
    </source>
</evidence>
<accession>A0ACB9H201</accession>
<evidence type="ECO:0000313" key="2">
    <source>
        <dbReference type="Proteomes" id="UP001055811"/>
    </source>
</evidence>
<comment type="caution">
    <text evidence="1">The sequence shown here is derived from an EMBL/GenBank/DDBJ whole genome shotgun (WGS) entry which is preliminary data.</text>
</comment>
<organism evidence="1 2">
    <name type="scientific">Cichorium intybus</name>
    <name type="common">Chicory</name>
    <dbReference type="NCBI Taxonomy" id="13427"/>
    <lineage>
        <taxon>Eukaryota</taxon>
        <taxon>Viridiplantae</taxon>
        <taxon>Streptophyta</taxon>
        <taxon>Embryophyta</taxon>
        <taxon>Tracheophyta</taxon>
        <taxon>Spermatophyta</taxon>
        <taxon>Magnoliopsida</taxon>
        <taxon>eudicotyledons</taxon>
        <taxon>Gunneridae</taxon>
        <taxon>Pentapetalae</taxon>
        <taxon>asterids</taxon>
        <taxon>campanulids</taxon>
        <taxon>Asterales</taxon>
        <taxon>Asteraceae</taxon>
        <taxon>Cichorioideae</taxon>
        <taxon>Cichorieae</taxon>
        <taxon>Cichoriinae</taxon>
        <taxon>Cichorium</taxon>
    </lineage>
</organism>
<gene>
    <name evidence="1" type="ORF">L2E82_02139</name>
</gene>